<evidence type="ECO:0000256" key="5">
    <source>
        <dbReference type="ARBA" id="ARBA00022692"/>
    </source>
</evidence>
<evidence type="ECO:0000256" key="3">
    <source>
        <dbReference type="ARBA" id="ARBA00022676"/>
    </source>
</evidence>
<keyword evidence="7" id="KW-0472">Membrane</keyword>
<proteinExistence type="inferred from homology"/>
<evidence type="ECO:0000256" key="6">
    <source>
        <dbReference type="ARBA" id="ARBA00022989"/>
    </source>
</evidence>
<evidence type="ECO:0000256" key="9">
    <source>
        <dbReference type="SAM" id="MobiDB-lite"/>
    </source>
</evidence>
<evidence type="ECO:0000256" key="4">
    <source>
        <dbReference type="ARBA" id="ARBA00022679"/>
    </source>
</evidence>
<dbReference type="PANTHER" id="PTHR21461">
    <property type="entry name" value="GLYCOSYLTRANSFERASE FAMILY 92 PROTEIN"/>
    <property type="match status" value="1"/>
</dbReference>
<name>A0A5P1EVT5_ASPOF</name>
<dbReference type="EC" id="2.4.1.-" evidence="8"/>
<dbReference type="Pfam" id="PF01697">
    <property type="entry name" value="Glyco_transf_92"/>
    <property type="match status" value="1"/>
</dbReference>
<protein>
    <recommendedName>
        <fullName evidence="8">Glycosyltransferase family 92 protein</fullName>
        <ecNumber evidence="8">2.4.1.-</ecNumber>
    </recommendedName>
</protein>
<dbReference type="AlphaFoldDB" id="A0A5P1EVT5"/>
<keyword evidence="4 8" id="KW-0808">Transferase</keyword>
<keyword evidence="5" id="KW-0812">Transmembrane</keyword>
<dbReference type="EMBL" id="CM007385">
    <property type="protein sequence ID" value="ONK70198.1"/>
    <property type="molecule type" value="Genomic_DNA"/>
</dbReference>
<dbReference type="GO" id="GO:0016757">
    <property type="term" value="F:glycosyltransferase activity"/>
    <property type="evidence" value="ECO:0007669"/>
    <property type="project" value="UniProtKB-UniRule"/>
</dbReference>
<dbReference type="GO" id="GO:0005737">
    <property type="term" value="C:cytoplasm"/>
    <property type="evidence" value="ECO:0007669"/>
    <property type="project" value="TreeGrafter"/>
</dbReference>
<evidence type="ECO:0000256" key="1">
    <source>
        <dbReference type="ARBA" id="ARBA00004167"/>
    </source>
</evidence>
<dbReference type="Gramene" id="ONK70198">
    <property type="protein sequence ID" value="ONK70198"/>
    <property type="gene ID" value="A4U43_C05F31270"/>
</dbReference>
<accession>A0A5P1EVT5</accession>
<evidence type="ECO:0000256" key="2">
    <source>
        <dbReference type="ARBA" id="ARBA00007647"/>
    </source>
</evidence>
<keyword evidence="3 8" id="KW-0328">Glycosyltransferase</keyword>
<comment type="subcellular location">
    <subcellularLocation>
        <location evidence="1">Membrane</location>
        <topology evidence="1">Single-pass membrane protein</topology>
    </subcellularLocation>
</comment>
<keyword evidence="6" id="KW-1133">Transmembrane helix</keyword>
<organism evidence="10 11">
    <name type="scientific">Asparagus officinalis</name>
    <name type="common">Garden asparagus</name>
    <dbReference type="NCBI Taxonomy" id="4686"/>
    <lineage>
        <taxon>Eukaryota</taxon>
        <taxon>Viridiplantae</taxon>
        <taxon>Streptophyta</taxon>
        <taxon>Embryophyta</taxon>
        <taxon>Tracheophyta</taxon>
        <taxon>Spermatophyta</taxon>
        <taxon>Magnoliopsida</taxon>
        <taxon>Liliopsida</taxon>
        <taxon>Asparagales</taxon>
        <taxon>Asparagaceae</taxon>
        <taxon>Asparagoideae</taxon>
        <taxon>Asparagus</taxon>
    </lineage>
</organism>
<reference evidence="11" key="1">
    <citation type="journal article" date="2017" name="Nat. Commun.">
        <title>The asparagus genome sheds light on the origin and evolution of a young Y chromosome.</title>
        <authorList>
            <person name="Harkess A."/>
            <person name="Zhou J."/>
            <person name="Xu C."/>
            <person name="Bowers J.E."/>
            <person name="Van der Hulst R."/>
            <person name="Ayyampalayam S."/>
            <person name="Mercati F."/>
            <person name="Riccardi P."/>
            <person name="McKain M.R."/>
            <person name="Kakrana A."/>
            <person name="Tang H."/>
            <person name="Ray J."/>
            <person name="Groenendijk J."/>
            <person name="Arikit S."/>
            <person name="Mathioni S.M."/>
            <person name="Nakano M."/>
            <person name="Shan H."/>
            <person name="Telgmann-Rauber A."/>
            <person name="Kanno A."/>
            <person name="Yue Z."/>
            <person name="Chen H."/>
            <person name="Li W."/>
            <person name="Chen Y."/>
            <person name="Xu X."/>
            <person name="Zhang Y."/>
            <person name="Luo S."/>
            <person name="Chen H."/>
            <person name="Gao J."/>
            <person name="Mao Z."/>
            <person name="Pires J.C."/>
            <person name="Luo M."/>
            <person name="Kudrna D."/>
            <person name="Wing R.A."/>
            <person name="Meyers B.C."/>
            <person name="Yi K."/>
            <person name="Kong H."/>
            <person name="Lavrijsen P."/>
            <person name="Sunseri F."/>
            <person name="Falavigna A."/>
            <person name="Ye Y."/>
            <person name="Leebens-Mack J.H."/>
            <person name="Chen G."/>
        </authorList>
    </citation>
    <scope>NUCLEOTIDE SEQUENCE [LARGE SCALE GENOMIC DNA]</scope>
    <source>
        <strain evidence="11">cv. DH0086</strain>
    </source>
</reference>
<dbReference type="InterPro" id="IPR008166">
    <property type="entry name" value="Glyco_transf_92"/>
</dbReference>
<feature type="region of interest" description="Disordered" evidence="9">
    <location>
        <begin position="1"/>
        <end position="100"/>
    </location>
</feature>
<keyword evidence="11" id="KW-1185">Reference proteome</keyword>
<dbReference type="OMA" id="YTQFTID"/>
<feature type="compositionally biased region" description="Low complexity" evidence="9">
    <location>
        <begin position="52"/>
        <end position="99"/>
    </location>
</feature>
<comment type="similarity">
    <text evidence="2 8">Belongs to the glycosyltransferase 92 family.</text>
</comment>
<gene>
    <name evidence="10" type="ORF">A4U43_C05F31270</name>
</gene>
<dbReference type="PANTHER" id="PTHR21461:SF56">
    <property type="entry name" value="GALACTAN BETA-1,4-GALACTOSYLTRANSFERASE GALS1"/>
    <property type="match status" value="1"/>
</dbReference>
<evidence type="ECO:0000256" key="8">
    <source>
        <dbReference type="RuleBase" id="RU366017"/>
    </source>
</evidence>
<dbReference type="GO" id="GO:0016020">
    <property type="term" value="C:membrane"/>
    <property type="evidence" value="ECO:0007669"/>
    <property type="project" value="UniProtKB-SubCell"/>
</dbReference>
<evidence type="ECO:0000313" key="10">
    <source>
        <dbReference type="EMBL" id="ONK70198.1"/>
    </source>
</evidence>
<dbReference type="Proteomes" id="UP000243459">
    <property type="component" value="Chromosome 5"/>
</dbReference>
<evidence type="ECO:0000313" key="11">
    <source>
        <dbReference type="Proteomes" id="UP000243459"/>
    </source>
</evidence>
<evidence type="ECO:0000256" key="7">
    <source>
        <dbReference type="ARBA" id="ARBA00023136"/>
    </source>
</evidence>
<sequence length="274" mass="30343">MGAYRAAPHLPPSSASPRSPPTSSPSPGSNARVGPRLTPPPANPAAKAYQEPHPTGATAASTPSSSSTAPSPRTLTPTIPAASSSSTPTTPRTPESSKSSYRHSANWTFYFDVDEYIYLPDGRSLESVLGGLSNYTQFTIDQNPMSSKLCVDDPKRDYSREWGFEKLVFRNSITGIRRDRKYAIQARNAYATGVHMSENVIGRTTHKTESLIRYYHYHDSINVLGEPCRQFVPMPSKGNVTWFEKVPYVYDDNMKNIADKIKRFEEQTIGSFRA</sequence>